<dbReference type="AlphaFoldDB" id="A0A244CMY5"/>
<accession>A0A244CMY5</accession>
<dbReference type="EMBL" id="MWPV01000005">
    <property type="protein sequence ID" value="OUL56973.1"/>
    <property type="molecule type" value="Genomic_DNA"/>
</dbReference>
<evidence type="ECO:0000313" key="2">
    <source>
        <dbReference type="Proteomes" id="UP000194841"/>
    </source>
</evidence>
<dbReference type="Proteomes" id="UP000194841">
    <property type="component" value="Unassembled WGS sequence"/>
</dbReference>
<dbReference type="Gene3D" id="3.40.190.10">
    <property type="entry name" value="Periplasmic binding protein-like II"/>
    <property type="match status" value="2"/>
</dbReference>
<gene>
    <name evidence="1" type="ORF">B1199_16550</name>
</gene>
<comment type="caution">
    <text evidence="1">The sequence shown here is derived from an EMBL/GenBank/DDBJ whole genome shotgun (WGS) entry which is preliminary data.</text>
</comment>
<organism evidence="1 2">
    <name type="scientific">Pseudoalteromonas ulvae</name>
    <dbReference type="NCBI Taxonomy" id="107327"/>
    <lineage>
        <taxon>Bacteria</taxon>
        <taxon>Pseudomonadati</taxon>
        <taxon>Pseudomonadota</taxon>
        <taxon>Gammaproteobacteria</taxon>
        <taxon>Alteromonadales</taxon>
        <taxon>Pseudoalteromonadaceae</taxon>
        <taxon>Pseudoalteromonas</taxon>
    </lineage>
</organism>
<keyword evidence="2" id="KW-1185">Reference proteome</keyword>
<proteinExistence type="predicted"/>
<dbReference type="OrthoDB" id="6193186at2"/>
<dbReference type="SUPFAM" id="SSF53850">
    <property type="entry name" value="Periplasmic binding protein-like II"/>
    <property type="match status" value="1"/>
</dbReference>
<dbReference type="RefSeq" id="WP_086745227.1">
    <property type="nucleotide sequence ID" value="NZ_MWPV01000005.1"/>
</dbReference>
<reference evidence="1 2" key="1">
    <citation type="submission" date="2017-02" db="EMBL/GenBank/DDBJ databases">
        <title>Pseudoalteromonas ulvae TC14 Genome.</title>
        <authorList>
            <person name="Molmeret M."/>
        </authorList>
    </citation>
    <scope>NUCLEOTIDE SEQUENCE [LARGE SCALE GENOMIC DNA]</scope>
    <source>
        <strain evidence="1">TC14</strain>
    </source>
</reference>
<protein>
    <submittedName>
        <fullName evidence="1">Uncharacterized protein</fullName>
    </submittedName>
</protein>
<name>A0A244CMY5_PSEDV</name>
<evidence type="ECO:0000313" key="1">
    <source>
        <dbReference type="EMBL" id="OUL56973.1"/>
    </source>
</evidence>
<sequence length="265" mass="30238">MKYLLFILYVYSASLFAVDNSINLLFCYEDKELPPYFLGKGPATPPQEPGATIEVLQQVVSEIPQLSLTFIRQPWKRCLNDLKHNKVDAIIASYQLKRETLGVYPKVNNQIDSTRAISEHGTCFIRRSETEITWDGLSLSGISEPTIALPAGYSSLEQLEQLPLKVVQTDSANTAQRLLKEKRVDLALTLCQISETSPHLPQSEYPNLIHMFPPLVVKHGYLVFSYQFYESQHQLAQTLWQKIGAFNTIPIFTRYLNPEFNDLKK</sequence>